<dbReference type="Proteomes" id="UP000183832">
    <property type="component" value="Unassembled WGS sequence"/>
</dbReference>
<dbReference type="AlphaFoldDB" id="A0A1J1IF32"/>
<proteinExistence type="predicted"/>
<keyword evidence="2" id="KW-1185">Reference proteome</keyword>
<dbReference type="EMBL" id="CVRI01000047">
    <property type="protein sequence ID" value="CRK98164.1"/>
    <property type="molecule type" value="Genomic_DNA"/>
</dbReference>
<name>A0A1J1IF32_9DIPT</name>
<sequence>MDNILRLTLNQENQYLFTLQCYLIDEKSAYFQFYLCLRTHMKGSSIYVAETFNINCSGLFKSCCVGKNKKWNTEESFESLNEVLLVKKV</sequence>
<protein>
    <submittedName>
        <fullName evidence="1">CLUMA_CG011530, isoform A</fullName>
    </submittedName>
</protein>
<gene>
    <name evidence="1" type="ORF">CLUMA_CG011530</name>
</gene>
<accession>A0A1J1IF32</accession>
<evidence type="ECO:0000313" key="2">
    <source>
        <dbReference type="Proteomes" id="UP000183832"/>
    </source>
</evidence>
<reference evidence="1 2" key="1">
    <citation type="submission" date="2015-04" db="EMBL/GenBank/DDBJ databases">
        <authorList>
            <person name="Syromyatnikov M.Y."/>
            <person name="Popov V.N."/>
        </authorList>
    </citation>
    <scope>NUCLEOTIDE SEQUENCE [LARGE SCALE GENOMIC DNA]</scope>
</reference>
<organism evidence="1 2">
    <name type="scientific">Clunio marinus</name>
    <dbReference type="NCBI Taxonomy" id="568069"/>
    <lineage>
        <taxon>Eukaryota</taxon>
        <taxon>Metazoa</taxon>
        <taxon>Ecdysozoa</taxon>
        <taxon>Arthropoda</taxon>
        <taxon>Hexapoda</taxon>
        <taxon>Insecta</taxon>
        <taxon>Pterygota</taxon>
        <taxon>Neoptera</taxon>
        <taxon>Endopterygota</taxon>
        <taxon>Diptera</taxon>
        <taxon>Nematocera</taxon>
        <taxon>Chironomoidea</taxon>
        <taxon>Chironomidae</taxon>
        <taxon>Clunio</taxon>
    </lineage>
</organism>
<evidence type="ECO:0000313" key="1">
    <source>
        <dbReference type="EMBL" id="CRK98164.1"/>
    </source>
</evidence>